<keyword evidence="6" id="KW-0560">Oxidoreductase</keyword>
<dbReference type="GeneID" id="8240747"/>
<dbReference type="InterPro" id="IPR043044">
    <property type="entry name" value="TPA1/Ofd1_C"/>
</dbReference>
<dbReference type="GO" id="GO:0031418">
    <property type="term" value="F:L-ascorbic acid binding"/>
    <property type="evidence" value="ECO:0007669"/>
    <property type="project" value="UniProtKB-KW"/>
</dbReference>
<dbReference type="SMART" id="SM00702">
    <property type="entry name" value="P4Hc"/>
    <property type="match status" value="1"/>
</dbReference>
<evidence type="ECO:0000256" key="6">
    <source>
        <dbReference type="ARBA" id="ARBA00023002"/>
    </source>
</evidence>
<dbReference type="Proteomes" id="UP000002009">
    <property type="component" value="Chromosome 2"/>
</dbReference>
<name>C1E0F5_MICCC</name>
<comment type="catalytic activity">
    <reaction evidence="8">
        <text>[ribosomal protein uS12]-L-proline + 2-oxoglutarate + O2 = [ribosomal protein uS12]-(3S)-3-hydroxy-L-proline + succinate + CO2</text>
        <dbReference type="Rhea" id="RHEA:54156"/>
        <dbReference type="Rhea" id="RHEA-COMP:13816"/>
        <dbReference type="Rhea" id="RHEA-COMP:13818"/>
        <dbReference type="ChEBI" id="CHEBI:15379"/>
        <dbReference type="ChEBI" id="CHEBI:16526"/>
        <dbReference type="ChEBI" id="CHEBI:16810"/>
        <dbReference type="ChEBI" id="CHEBI:30031"/>
        <dbReference type="ChEBI" id="CHEBI:50342"/>
        <dbReference type="ChEBI" id="CHEBI:85428"/>
    </reaction>
</comment>
<dbReference type="PANTHER" id="PTHR12117:SF0">
    <property type="entry name" value="PROLYL 3-HYDROXYLASE OGFOD1"/>
    <property type="match status" value="1"/>
</dbReference>
<evidence type="ECO:0000256" key="4">
    <source>
        <dbReference type="ARBA" id="ARBA00022896"/>
    </source>
</evidence>
<keyword evidence="7" id="KW-0408">Iron</keyword>
<evidence type="ECO:0000256" key="3">
    <source>
        <dbReference type="ARBA" id="ARBA00022723"/>
    </source>
</evidence>
<protein>
    <recommendedName>
        <fullName evidence="10">Fe2OG dioxygenase domain-containing protein</fullName>
    </recommendedName>
</protein>
<keyword evidence="5" id="KW-0223">Dioxygenase</keyword>
<dbReference type="GO" id="GO:0031543">
    <property type="term" value="F:peptidyl-proline dioxygenase activity"/>
    <property type="evidence" value="ECO:0007669"/>
    <property type="project" value="UniProtKB-ARBA"/>
</dbReference>
<dbReference type="STRING" id="296587.C1E0F5"/>
<dbReference type="eggNOG" id="KOG3844">
    <property type="taxonomic scope" value="Eukaryota"/>
</dbReference>
<feature type="domain" description="Fe2OG dioxygenase" evidence="10">
    <location>
        <begin position="137"/>
        <end position="244"/>
    </location>
</feature>
<dbReference type="InterPro" id="IPR019601">
    <property type="entry name" value="Oxoglutarate/Fe-dep_Oase_C"/>
</dbReference>
<feature type="compositionally biased region" description="Basic and acidic residues" evidence="9">
    <location>
        <begin position="290"/>
        <end position="305"/>
    </location>
</feature>
<comment type="similarity">
    <text evidence="2">Belongs to the TPA1 family.</text>
</comment>
<dbReference type="GO" id="GO:0005506">
    <property type="term" value="F:iron ion binding"/>
    <property type="evidence" value="ECO:0007669"/>
    <property type="project" value="InterPro"/>
</dbReference>
<comment type="cofactor">
    <cofactor evidence="1">
        <name>L-ascorbate</name>
        <dbReference type="ChEBI" id="CHEBI:38290"/>
    </cofactor>
</comment>
<evidence type="ECO:0000313" key="12">
    <source>
        <dbReference type="Proteomes" id="UP000002009"/>
    </source>
</evidence>
<dbReference type="PROSITE" id="PS51471">
    <property type="entry name" value="FE2OG_OXY"/>
    <property type="match status" value="1"/>
</dbReference>
<accession>C1E0F5</accession>
<evidence type="ECO:0000259" key="10">
    <source>
        <dbReference type="PROSITE" id="PS51471"/>
    </source>
</evidence>
<dbReference type="OrthoDB" id="430522at2759"/>
<dbReference type="InParanoid" id="C1E0F5"/>
<evidence type="ECO:0000256" key="5">
    <source>
        <dbReference type="ARBA" id="ARBA00022964"/>
    </source>
</evidence>
<keyword evidence="12" id="KW-1185">Reference proteome</keyword>
<dbReference type="OMA" id="GWYHIPQ"/>
<evidence type="ECO:0000256" key="8">
    <source>
        <dbReference type="ARBA" id="ARBA00047444"/>
    </source>
</evidence>
<dbReference type="InterPro" id="IPR039558">
    <property type="entry name" value="TPA1/OFD1_N"/>
</dbReference>
<keyword evidence="3" id="KW-0479">Metal-binding</keyword>
<evidence type="ECO:0000256" key="2">
    <source>
        <dbReference type="ARBA" id="ARBA00007443"/>
    </source>
</evidence>
<evidence type="ECO:0000256" key="1">
    <source>
        <dbReference type="ARBA" id="ARBA00001961"/>
    </source>
</evidence>
<gene>
    <name evidence="11" type="ORF">MICPUN_56205</name>
</gene>
<evidence type="ECO:0000313" key="11">
    <source>
        <dbReference type="EMBL" id="ACO61291.1"/>
    </source>
</evidence>
<feature type="region of interest" description="Disordered" evidence="9">
    <location>
        <begin position="412"/>
        <end position="445"/>
    </location>
</feature>
<proteinExistence type="inferred from homology"/>
<dbReference type="InterPro" id="IPR006620">
    <property type="entry name" value="Pro_4_hyd_alph"/>
</dbReference>
<dbReference type="Gene3D" id="2.60.120.620">
    <property type="entry name" value="q2cbj1_9rhob like domain"/>
    <property type="match status" value="1"/>
</dbReference>
<keyword evidence="4" id="KW-0847">Vitamin C</keyword>
<feature type="compositionally biased region" description="Basic and acidic residues" evidence="9">
    <location>
        <begin position="422"/>
        <end position="443"/>
    </location>
</feature>
<dbReference type="AlphaFoldDB" id="C1E0F5"/>
<evidence type="ECO:0000256" key="7">
    <source>
        <dbReference type="ARBA" id="ARBA00023004"/>
    </source>
</evidence>
<dbReference type="RefSeq" id="XP_002500033.1">
    <property type="nucleotide sequence ID" value="XM_002499987.1"/>
</dbReference>
<dbReference type="PANTHER" id="PTHR12117">
    <property type="entry name" value="HISTONE ACETYLTRANSFERASE COMPLEX"/>
    <property type="match status" value="1"/>
</dbReference>
<dbReference type="Pfam" id="PF10637">
    <property type="entry name" value="Ofd1_CTDD"/>
    <property type="match status" value="1"/>
</dbReference>
<dbReference type="EMBL" id="CP001323">
    <property type="protein sequence ID" value="ACO61291.1"/>
    <property type="molecule type" value="Genomic_DNA"/>
</dbReference>
<dbReference type="InterPro" id="IPR051842">
    <property type="entry name" value="uS12_prolyl_hydroxylase"/>
</dbReference>
<reference evidence="11 12" key="1">
    <citation type="journal article" date="2009" name="Science">
        <title>Green evolution and dynamic adaptations revealed by genomes of the marine picoeukaryotes Micromonas.</title>
        <authorList>
            <person name="Worden A.Z."/>
            <person name="Lee J.H."/>
            <person name="Mock T."/>
            <person name="Rouze P."/>
            <person name="Simmons M.P."/>
            <person name="Aerts A.L."/>
            <person name="Allen A.E."/>
            <person name="Cuvelier M.L."/>
            <person name="Derelle E."/>
            <person name="Everett M.V."/>
            <person name="Foulon E."/>
            <person name="Grimwood J."/>
            <person name="Gundlach H."/>
            <person name="Henrissat B."/>
            <person name="Napoli C."/>
            <person name="McDonald S.M."/>
            <person name="Parker M.S."/>
            <person name="Rombauts S."/>
            <person name="Salamov A."/>
            <person name="Von Dassow P."/>
            <person name="Badger J.H."/>
            <person name="Coutinho P.M."/>
            <person name="Demir E."/>
            <person name="Dubchak I."/>
            <person name="Gentemann C."/>
            <person name="Eikrem W."/>
            <person name="Gready J.E."/>
            <person name="John U."/>
            <person name="Lanier W."/>
            <person name="Lindquist E.A."/>
            <person name="Lucas S."/>
            <person name="Mayer K.F."/>
            <person name="Moreau H."/>
            <person name="Not F."/>
            <person name="Otillar R."/>
            <person name="Panaud O."/>
            <person name="Pangilinan J."/>
            <person name="Paulsen I."/>
            <person name="Piegu B."/>
            <person name="Poliakov A."/>
            <person name="Robbens S."/>
            <person name="Schmutz J."/>
            <person name="Toulza E."/>
            <person name="Wyss T."/>
            <person name="Zelensky A."/>
            <person name="Zhou K."/>
            <person name="Armbrust E.V."/>
            <person name="Bhattacharya D."/>
            <person name="Goodenough U.W."/>
            <person name="Van de Peer Y."/>
            <person name="Grigoriev I.V."/>
        </authorList>
    </citation>
    <scope>NUCLEOTIDE SEQUENCE [LARGE SCALE GENOMIC DNA]</scope>
    <source>
        <strain evidence="12">RCC299 / NOUM17</strain>
    </source>
</reference>
<organism evidence="11 12">
    <name type="scientific">Micromonas commoda (strain RCC299 / NOUM17 / CCMP2709)</name>
    <name type="common">Picoplanktonic green alga</name>
    <dbReference type="NCBI Taxonomy" id="296587"/>
    <lineage>
        <taxon>Eukaryota</taxon>
        <taxon>Viridiplantae</taxon>
        <taxon>Chlorophyta</taxon>
        <taxon>Mamiellophyceae</taxon>
        <taxon>Mamiellales</taxon>
        <taxon>Mamiellaceae</taxon>
        <taxon>Micromonas</taxon>
    </lineage>
</organism>
<evidence type="ECO:0000256" key="9">
    <source>
        <dbReference type="SAM" id="MobiDB-lite"/>
    </source>
</evidence>
<dbReference type="Gene3D" id="3.60.130.20">
    <property type="entry name" value="Oxoglutarate/iron-dependent oxygenase, C-terminal degradation domain"/>
    <property type="match status" value="1"/>
</dbReference>
<dbReference type="KEGG" id="mis:MICPUN_56205"/>
<feature type="region of interest" description="Disordered" evidence="9">
    <location>
        <begin position="290"/>
        <end position="312"/>
    </location>
</feature>
<dbReference type="InterPro" id="IPR005123">
    <property type="entry name" value="Oxoglu/Fe-dep_dioxygenase_dom"/>
</dbReference>
<dbReference type="Pfam" id="PF13661">
    <property type="entry name" value="2OG-FeII_Oxy_4"/>
    <property type="match status" value="1"/>
</dbReference>
<sequence length="604" mass="65795">MTPKRQKTAHGEISGNAADVEADVSIINPEIFSPEVLAQHKAKYADAKPYTHGVVTPLCDDARLRAVQAEMREHLTANFKETDLFKVLQTGDLVTIDKADPSIVPKIPELLKLRAAIYSPQFRAMVQEMTGCAPLTDRIDCSANVYPRSGHLLCHDDVIGTRCISYIIYLTDPDEGWTERDGGALELYPVIEPGTPAVDPTTELLPAWNSMAFFTVQPGRSFHSVQEVFAEDKPRLSISGWYHAAEAPKGSEHATLTQLQTRTGGDDDIEDFTPFPAAIAAIVKEAAAAEEDKKAGGGQAEKNDGDGEEHDEDEDCLQIWPDKEDLEYLARWVNPEYLQAENMLQIRAKMEEDSSVQLREFLIPEHAAAIRAATRVEDSGGALGDGRVPNRAAGIGGGWRAVGPTHKQRYLAYDPGAGADDAAGRPGKDKPGKDKPGKAKGKGESAGAILHAIREELFASEPFARLLAAMTNLRPTAFKGEVRRFRPGLDYTVAHHGILTVDPRLDATLCVVDDEGDIKSSAWDFGECGGFECYIAADEEGDAADAATAAVYKAQGEDDEDELLSVSASFNTLSLVHRDEGLMRFVKYVSHLAPSSRWDRRRGG</sequence>